<evidence type="ECO:0008006" key="3">
    <source>
        <dbReference type="Google" id="ProtNLM"/>
    </source>
</evidence>
<protein>
    <recommendedName>
        <fullName evidence="3">GAF domain-containing protein</fullName>
    </recommendedName>
</protein>
<dbReference type="Proteomes" id="UP001652445">
    <property type="component" value="Unassembled WGS sequence"/>
</dbReference>
<evidence type="ECO:0000313" key="2">
    <source>
        <dbReference type="Proteomes" id="UP001652445"/>
    </source>
</evidence>
<reference evidence="1 2" key="1">
    <citation type="submission" date="2022-09" db="EMBL/GenBank/DDBJ databases">
        <authorList>
            <person name="Han X.L."/>
            <person name="Wang Q."/>
            <person name="Lu T."/>
        </authorList>
    </citation>
    <scope>NUCLEOTIDE SEQUENCE [LARGE SCALE GENOMIC DNA]</scope>
    <source>
        <strain evidence="1 2">WQ 127069</strain>
    </source>
</reference>
<accession>A0ABT2U7D3</accession>
<comment type="caution">
    <text evidence="1">The sequence shown here is derived from an EMBL/GenBank/DDBJ whole genome shotgun (WGS) entry which is preliminary data.</text>
</comment>
<gene>
    <name evidence="1" type="ORF">OB236_00180</name>
</gene>
<dbReference type="Gene3D" id="3.30.450.40">
    <property type="match status" value="1"/>
</dbReference>
<sequence>MRRLIDHLRISSSHDFAALALPREDGRTYAWHYASGNMNHRYKGMVIKRGKGLPGLAWRLGEAVISDSSSIDTAGEKLDCALMTAEGLHAAAAVPIGPLAAPSGIIMLGIRQARLYTTTELQYLDSCAIEVGRAIQIHNHGLHTEQSHNPQPSVFETGPL</sequence>
<dbReference type="SUPFAM" id="SSF55781">
    <property type="entry name" value="GAF domain-like"/>
    <property type="match status" value="1"/>
</dbReference>
<keyword evidence="2" id="KW-1185">Reference proteome</keyword>
<proteinExistence type="predicted"/>
<organism evidence="1 2">
    <name type="scientific">Paenibacillus baimaensis</name>
    <dbReference type="NCBI Taxonomy" id="2982185"/>
    <lineage>
        <taxon>Bacteria</taxon>
        <taxon>Bacillati</taxon>
        <taxon>Bacillota</taxon>
        <taxon>Bacilli</taxon>
        <taxon>Bacillales</taxon>
        <taxon>Paenibacillaceae</taxon>
        <taxon>Paenibacillus</taxon>
    </lineage>
</organism>
<name>A0ABT2U7D3_9BACL</name>
<evidence type="ECO:0000313" key="1">
    <source>
        <dbReference type="EMBL" id="MCU6790530.1"/>
    </source>
</evidence>
<dbReference type="EMBL" id="JAOQIO010000001">
    <property type="protein sequence ID" value="MCU6790530.1"/>
    <property type="molecule type" value="Genomic_DNA"/>
</dbReference>
<dbReference type="InterPro" id="IPR029016">
    <property type="entry name" value="GAF-like_dom_sf"/>
</dbReference>